<proteinExistence type="predicted"/>
<dbReference type="OrthoDB" id="2468458at2"/>
<dbReference type="EMBL" id="SADV01000001">
    <property type="protein sequence ID" value="TQR39812.1"/>
    <property type="molecule type" value="Genomic_DNA"/>
</dbReference>
<dbReference type="Proteomes" id="UP000317944">
    <property type="component" value="Unassembled WGS sequence"/>
</dbReference>
<dbReference type="AlphaFoldDB" id="A0A544V136"/>
<sequence>MQSALCKIVLARYYISVKLGKYNRTFILDYSSAIYTKFKGKMELGVVFEAVSKHHIIQQVDGFETRLVQKKIVYTTIAENLIRLNKKLPGDIINEIKDGLFDNSDFELTEEESPNRNELLNFLKILIVKRKGNNVLIIGKDYYKNSMCHSRC</sequence>
<accession>A0A544V136</accession>
<dbReference type="RefSeq" id="WP_142507216.1">
    <property type="nucleotide sequence ID" value="NZ_SADV01000001.1"/>
</dbReference>
<organism evidence="1 2">
    <name type="scientific">Lysinibacillus sphaericus</name>
    <name type="common">Bacillus sphaericus</name>
    <dbReference type="NCBI Taxonomy" id="1421"/>
    <lineage>
        <taxon>Bacteria</taxon>
        <taxon>Bacillati</taxon>
        <taxon>Bacillota</taxon>
        <taxon>Bacilli</taxon>
        <taxon>Bacillales</taxon>
        <taxon>Bacillaceae</taxon>
        <taxon>Lysinibacillus</taxon>
    </lineage>
</organism>
<comment type="caution">
    <text evidence="1">The sequence shown here is derived from an EMBL/GenBank/DDBJ whole genome shotgun (WGS) entry which is preliminary data.</text>
</comment>
<reference evidence="1 2" key="1">
    <citation type="submission" date="2018-03" db="EMBL/GenBank/DDBJ databases">
        <title>Aerobic endospore-forming bacteria genome sequencing and assembly.</title>
        <authorList>
            <person name="Cavalcante D.A."/>
            <person name="Driks A."/>
            <person name="Putonti C."/>
            <person name="De-Souza M.T."/>
        </authorList>
    </citation>
    <scope>NUCLEOTIDE SEQUENCE [LARGE SCALE GENOMIC DNA]</scope>
    <source>
        <strain evidence="1 2">SDF0037</strain>
    </source>
</reference>
<name>A0A544V136_LYSSH</name>
<protein>
    <submittedName>
        <fullName evidence="1">Uncharacterized protein</fullName>
    </submittedName>
</protein>
<evidence type="ECO:0000313" key="2">
    <source>
        <dbReference type="Proteomes" id="UP000317944"/>
    </source>
</evidence>
<gene>
    <name evidence="1" type="ORF">C7Y47_01940</name>
</gene>
<evidence type="ECO:0000313" key="1">
    <source>
        <dbReference type="EMBL" id="TQR39812.1"/>
    </source>
</evidence>